<comment type="caution">
    <text evidence="6">The sequence shown here is derived from an EMBL/GenBank/DDBJ whole genome shotgun (WGS) entry which is preliminary data.</text>
</comment>
<reference evidence="6" key="1">
    <citation type="submission" date="2018-12" db="EMBL/GenBank/DDBJ databases">
        <authorList>
            <person name="Syme R.A."/>
            <person name="Farfan-Caceres L."/>
            <person name="Lichtenzveig J."/>
        </authorList>
    </citation>
    <scope>NUCLEOTIDE SEQUENCE</scope>
    <source>
        <strain evidence="6">Al4</strain>
    </source>
</reference>
<dbReference type="GO" id="GO:0005975">
    <property type="term" value="P:carbohydrate metabolic process"/>
    <property type="evidence" value="ECO:0007669"/>
    <property type="project" value="InterPro"/>
</dbReference>
<dbReference type="InterPro" id="IPR050314">
    <property type="entry name" value="Glycosyl_Hydrlase_18"/>
</dbReference>
<sequence>MIRLLFCLAFASFVKAQYNQRWTWVNVLQSNGNWVPQAHWKRDNDPNTPHRQVLFPSGVIELEYNCRKMPAICQNIQNWHNNAALSSWHTQSLWAGWFTYDLGASESRENRGNQRRSRMCPSTWKGTILNPRCPEPNQPRVVPPLYNLAGIGVTAIVPQPIPGETDLRQIIADGKDNPVPFVGQLQSSGRKYTCDEFPPASWIEGGVGLAGSGLAGTTYCAPWAFKCDDDTGALTKHIVTIFTTDITEIEKNLKPLWFDNVDPRKIVMGLAYYGRTYTLADPSCGKMGCSFVPDKGGAGGSCTNFPGILSNREIKRIIKDEGIKPYLNETAMVKYFTYGGNSWVGYDDADTYAMKEAFANSYCLGGIMIWSIDFDDETVPSGQTFTLNSGAATDIPRLDNGGNQNSPQGPGAGKCEQCSFFRLITSTCCGTGGSVGNPVLIPANVATPMDIPLPADFTPPQSFKDSDGNTIPANQPLLKETIIPKGTVFAQTFFIGPGGSLREGEGEDQSSNSSNLVWLSLEIWKEPNPQVQCFFPCTFVLPPYTSFTTTVDYPRITVMESGKIKTTPTFPPLTVSSWAPTTIVVDGRKGCTETGAASCTNKDSNVQTSTVQISSTTSWPYVTYTSSGVRRTTRPEGVSTNGPDPQNSNTPGRGSNNGVGGSGSGGCPLPWPLPTLACSPTGPPPGPGPTSGGSGSGLPPAGNVKNDPEEEDEEEEEEACAIRPRVTTTTVTPAPGTVTITTIKTVTASLKPSTTTTTTTVQPPAKTPDFNKDKKHCYDGLGQWTRRARMVDSADKMCELNLKGTTLTEKWNPGEQKLSYSKIDSEIMQVEIIAFVEVVPGSGCEWKVDVEQCKTQFRKIIDKCDEDGENRKQGGTLSGDCLNWRLDPNRDYS</sequence>
<dbReference type="SUPFAM" id="SSF54556">
    <property type="entry name" value="Chitinase insertion domain"/>
    <property type="match status" value="1"/>
</dbReference>
<dbReference type="SUPFAM" id="SSF51445">
    <property type="entry name" value="(Trans)glycosidases"/>
    <property type="match status" value="1"/>
</dbReference>
<feature type="region of interest" description="Disordered" evidence="3">
    <location>
        <begin position="392"/>
        <end position="411"/>
    </location>
</feature>
<feature type="compositionally biased region" description="Acidic residues" evidence="3">
    <location>
        <begin position="708"/>
        <end position="719"/>
    </location>
</feature>
<dbReference type="GO" id="GO:0008843">
    <property type="term" value="F:endochitinase activity"/>
    <property type="evidence" value="ECO:0007669"/>
    <property type="project" value="UniProtKB-EC"/>
</dbReference>
<organism evidence="6 7">
    <name type="scientific">Ascochyta lentis</name>
    <dbReference type="NCBI Taxonomy" id="205686"/>
    <lineage>
        <taxon>Eukaryota</taxon>
        <taxon>Fungi</taxon>
        <taxon>Dikarya</taxon>
        <taxon>Ascomycota</taxon>
        <taxon>Pezizomycotina</taxon>
        <taxon>Dothideomycetes</taxon>
        <taxon>Pleosporomycetidae</taxon>
        <taxon>Pleosporales</taxon>
        <taxon>Pleosporineae</taxon>
        <taxon>Didymellaceae</taxon>
        <taxon>Ascochyta</taxon>
    </lineage>
</organism>
<dbReference type="InterPro" id="IPR029070">
    <property type="entry name" value="Chitinase_insertion_sf"/>
</dbReference>
<feature type="compositionally biased region" description="Gly residues" evidence="3">
    <location>
        <begin position="655"/>
        <end position="666"/>
    </location>
</feature>
<feature type="signal peptide" evidence="4">
    <location>
        <begin position="1"/>
        <end position="16"/>
    </location>
</feature>
<dbReference type="EC" id="3.2.1.14" evidence="2"/>
<keyword evidence="7" id="KW-1185">Reference proteome</keyword>
<evidence type="ECO:0000256" key="1">
    <source>
        <dbReference type="ARBA" id="ARBA00008682"/>
    </source>
</evidence>
<dbReference type="Gene3D" id="3.20.20.80">
    <property type="entry name" value="Glycosidases"/>
    <property type="match status" value="1"/>
</dbReference>
<proteinExistence type="inferred from homology"/>
<dbReference type="Proteomes" id="UP000651452">
    <property type="component" value="Unassembled WGS sequence"/>
</dbReference>
<keyword evidence="4" id="KW-0732">Signal</keyword>
<protein>
    <recommendedName>
        <fullName evidence="2">chitinase</fullName>
        <ecNumber evidence="2">3.2.1.14</ecNumber>
    </recommendedName>
</protein>
<dbReference type="Gene3D" id="3.10.50.10">
    <property type="match status" value="1"/>
</dbReference>
<dbReference type="PROSITE" id="PS51910">
    <property type="entry name" value="GH18_2"/>
    <property type="match status" value="1"/>
</dbReference>
<dbReference type="PANTHER" id="PTHR11177:SF317">
    <property type="entry name" value="CHITINASE 12-RELATED"/>
    <property type="match status" value="1"/>
</dbReference>
<evidence type="ECO:0000256" key="4">
    <source>
        <dbReference type="SAM" id="SignalP"/>
    </source>
</evidence>
<dbReference type="Pfam" id="PF00704">
    <property type="entry name" value="Glyco_hydro_18"/>
    <property type="match status" value="1"/>
</dbReference>
<dbReference type="EMBL" id="RZGK01000009">
    <property type="protein sequence ID" value="KAF9696769.1"/>
    <property type="molecule type" value="Genomic_DNA"/>
</dbReference>
<evidence type="ECO:0000256" key="2">
    <source>
        <dbReference type="ARBA" id="ARBA00012729"/>
    </source>
</evidence>
<reference evidence="6" key="2">
    <citation type="submission" date="2020-09" db="EMBL/GenBank/DDBJ databases">
        <title>Reference genome assembly for Australian Ascochyta lentis isolate Al4.</title>
        <authorList>
            <person name="Lee R.C."/>
            <person name="Farfan-Caceres L.M."/>
            <person name="Debler J.W."/>
            <person name="Williams A.H."/>
            <person name="Henares B.M."/>
        </authorList>
    </citation>
    <scope>NUCLEOTIDE SEQUENCE</scope>
    <source>
        <strain evidence="6">Al4</strain>
    </source>
</reference>
<dbReference type="AlphaFoldDB" id="A0A8H7J2M0"/>
<dbReference type="InterPro" id="IPR001223">
    <property type="entry name" value="Glyco_hydro18_cat"/>
</dbReference>
<dbReference type="GO" id="GO:0005576">
    <property type="term" value="C:extracellular region"/>
    <property type="evidence" value="ECO:0007669"/>
    <property type="project" value="TreeGrafter"/>
</dbReference>
<gene>
    <name evidence="6" type="ORF">EKO04_005748</name>
</gene>
<feature type="compositionally biased region" description="Polar residues" evidence="3">
    <location>
        <begin position="638"/>
        <end position="651"/>
    </location>
</feature>
<feature type="chain" id="PRO_5034690213" description="chitinase" evidence="4">
    <location>
        <begin position="17"/>
        <end position="893"/>
    </location>
</feature>
<name>A0A8H7J2M0_9PLEO</name>
<dbReference type="InterPro" id="IPR017853">
    <property type="entry name" value="GH"/>
</dbReference>
<dbReference type="OrthoDB" id="73875at2759"/>
<feature type="compositionally biased region" description="Low complexity" evidence="3">
    <location>
        <begin position="400"/>
        <end position="409"/>
    </location>
</feature>
<comment type="similarity">
    <text evidence="1">Belongs to the glycosyl hydrolase 18 family. Chitinase class V subfamily.</text>
</comment>
<dbReference type="GO" id="GO:0008061">
    <property type="term" value="F:chitin binding"/>
    <property type="evidence" value="ECO:0007669"/>
    <property type="project" value="TreeGrafter"/>
</dbReference>
<feature type="region of interest" description="Disordered" evidence="3">
    <location>
        <begin position="625"/>
        <end position="725"/>
    </location>
</feature>
<feature type="domain" description="GH18" evidence="5">
    <location>
        <begin position="1"/>
        <end position="398"/>
    </location>
</feature>
<accession>A0A8H7J2M0</accession>
<evidence type="ECO:0000313" key="6">
    <source>
        <dbReference type="EMBL" id="KAF9696769.1"/>
    </source>
</evidence>
<dbReference type="PANTHER" id="PTHR11177">
    <property type="entry name" value="CHITINASE"/>
    <property type="match status" value="1"/>
</dbReference>
<evidence type="ECO:0000259" key="5">
    <source>
        <dbReference type="PROSITE" id="PS51910"/>
    </source>
</evidence>
<evidence type="ECO:0000256" key="3">
    <source>
        <dbReference type="SAM" id="MobiDB-lite"/>
    </source>
</evidence>
<dbReference type="GO" id="GO:0006032">
    <property type="term" value="P:chitin catabolic process"/>
    <property type="evidence" value="ECO:0007669"/>
    <property type="project" value="TreeGrafter"/>
</dbReference>
<evidence type="ECO:0000313" key="7">
    <source>
        <dbReference type="Proteomes" id="UP000651452"/>
    </source>
</evidence>